<dbReference type="GO" id="GO:0006302">
    <property type="term" value="P:double-strand break repair"/>
    <property type="evidence" value="ECO:0007669"/>
    <property type="project" value="UniProtKB-ARBA"/>
</dbReference>
<dbReference type="InterPro" id="IPR011856">
    <property type="entry name" value="tRNA_endonuc-like_dom_sf"/>
</dbReference>
<evidence type="ECO:0000313" key="3">
    <source>
        <dbReference type="Proteomes" id="UP000789759"/>
    </source>
</evidence>
<dbReference type="InterPro" id="IPR011335">
    <property type="entry name" value="Restrct_endonuc-II-like"/>
</dbReference>
<accession>A0A9N9NXF4</accession>
<comment type="caution">
    <text evidence="2">The sequence shown here is derived from an EMBL/GenBank/DDBJ whole genome shotgun (WGS) entry which is preliminary data.</text>
</comment>
<dbReference type="InterPro" id="IPR007560">
    <property type="entry name" value="Restrct_endonuc_IV_Mrr"/>
</dbReference>
<dbReference type="Gene3D" id="3.40.1350.10">
    <property type="match status" value="1"/>
</dbReference>
<sequence length="189" mass="21581">MTGDKYEFFLLELLRKNQIEVNSTRTEFTIDDVFRPIGDGNIDLFGNYKSLNFIIQAKFKGEKYHVGPGDIREFARTMSKQPDGTVGFFVTNVKYSDNAINTAENAKVKIVLYKDNDLVSKIKLAESQLELSKLKQISSYIEEFSIDDLEFTASELEPVVFFGIKFTNSTRIGSLKIKNAKNVFKPYTK</sequence>
<dbReference type="OrthoDB" id="2414321at2759"/>
<name>A0A9N9NXF4_9GLOM</name>
<keyword evidence="3" id="KW-1185">Reference proteome</keyword>
<organism evidence="2 3">
    <name type="scientific">Cetraspora pellucida</name>
    <dbReference type="NCBI Taxonomy" id="1433469"/>
    <lineage>
        <taxon>Eukaryota</taxon>
        <taxon>Fungi</taxon>
        <taxon>Fungi incertae sedis</taxon>
        <taxon>Mucoromycota</taxon>
        <taxon>Glomeromycotina</taxon>
        <taxon>Glomeromycetes</taxon>
        <taxon>Diversisporales</taxon>
        <taxon>Gigasporaceae</taxon>
        <taxon>Cetraspora</taxon>
    </lineage>
</organism>
<evidence type="ECO:0000259" key="1">
    <source>
        <dbReference type="Pfam" id="PF04471"/>
    </source>
</evidence>
<dbReference type="Proteomes" id="UP000789759">
    <property type="component" value="Unassembled WGS sequence"/>
</dbReference>
<protein>
    <submittedName>
        <fullName evidence="2">1533_t:CDS:1</fullName>
    </submittedName>
</protein>
<proteinExistence type="predicted"/>
<dbReference type="AlphaFoldDB" id="A0A9N9NXF4"/>
<dbReference type="Pfam" id="PF04471">
    <property type="entry name" value="Mrr_cat"/>
    <property type="match status" value="1"/>
</dbReference>
<reference evidence="2" key="1">
    <citation type="submission" date="2021-06" db="EMBL/GenBank/DDBJ databases">
        <authorList>
            <person name="Kallberg Y."/>
            <person name="Tangrot J."/>
            <person name="Rosling A."/>
        </authorList>
    </citation>
    <scope>NUCLEOTIDE SEQUENCE</scope>
    <source>
        <strain evidence="2">FL966</strain>
    </source>
</reference>
<dbReference type="GO" id="GO:0003677">
    <property type="term" value="F:DNA binding"/>
    <property type="evidence" value="ECO:0007669"/>
    <property type="project" value="InterPro"/>
</dbReference>
<evidence type="ECO:0000313" key="2">
    <source>
        <dbReference type="EMBL" id="CAG8772857.1"/>
    </source>
</evidence>
<dbReference type="EMBL" id="CAJVQA010022237">
    <property type="protein sequence ID" value="CAG8772857.1"/>
    <property type="molecule type" value="Genomic_DNA"/>
</dbReference>
<dbReference type="SUPFAM" id="SSF52980">
    <property type="entry name" value="Restriction endonuclease-like"/>
    <property type="match status" value="1"/>
</dbReference>
<feature type="domain" description="Restriction endonuclease type IV Mrr" evidence="1">
    <location>
        <begin position="1"/>
        <end position="120"/>
    </location>
</feature>
<dbReference type="GO" id="GO:0004519">
    <property type="term" value="F:endonuclease activity"/>
    <property type="evidence" value="ECO:0007669"/>
    <property type="project" value="InterPro"/>
</dbReference>
<gene>
    <name evidence="2" type="ORF">CPELLU_LOCUS15965</name>
</gene>
<dbReference type="GO" id="GO:0009307">
    <property type="term" value="P:DNA restriction-modification system"/>
    <property type="evidence" value="ECO:0007669"/>
    <property type="project" value="InterPro"/>
</dbReference>